<dbReference type="EMBL" id="MU001677">
    <property type="protein sequence ID" value="KAF2458494.1"/>
    <property type="molecule type" value="Genomic_DNA"/>
</dbReference>
<name>A0A6A6P3W3_9PEZI</name>
<feature type="region of interest" description="Disordered" evidence="1">
    <location>
        <begin position="143"/>
        <end position="187"/>
    </location>
</feature>
<feature type="compositionally biased region" description="Low complexity" evidence="1">
    <location>
        <begin position="32"/>
        <end position="48"/>
    </location>
</feature>
<organism evidence="2 3">
    <name type="scientific">Lineolata rhizophorae</name>
    <dbReference type="NCBI Taxonomy" id="578093"/>
    <lineage>
        <taxon>Eukaryota</taxon>
        <taxon>Fungi</taxon>
        <taxon>Dikarya</taxon>
        <taxon>Ascomycota</taxon>
        <taxon>Pezizomycotina</taxon>
        <taxon>Dothideomycetes</taxon>
        <taxon>Dothideomycetes incertae sedis</taxon>
        <taxon>Lineolatales</taxon>
        <taxon>Lineolataceae</taxon>
        <taxon>Lineolata</taxon>
    </lineage>
</organism>
<feature type="compositionally biased region" description="Basic and acidic residues" evidence="1">
    <location>
        <begin position="150"/>
        <end position="163"/>
    </location>
</feature>
<evidence type="ECO:0000256" key="1">
    <source>
        <dbReference type="SAM" id="MobiDB-lite"/>
    </source>
</evidence>
<keyword evidence="3" id="KW-1185">Reference proteome</keyword>
<protein>
    <submittedName>
        <fullName evidence="2">Uncharacterized protein</fullName>
    </submittedName>
</protein>
<dbReference type="AlphaFoldDB" id="A0A6A6P3W3"/>
<feature type="region of interest" description="Disordered" evidence="1">
    <location>
        <begin position="32"/>
        <end position="86"/>
    </location>
</feature>
<dbReference type="Proteomes" id="UP000799766">
    <property type="component" value="Unassembled WGS sequence"/>
</dbReference>
<feature type="compositionally biased region" description="Basic residues" evidence="1">
    <location>
        <begin position="76"/>
        <end position="86"/>
    </location>
</feature>
<gene>
    <name evidence="2" type="ORF">BDY21DRAFT_204706</name>
</gene>
<accession>A0A6A6P3W3</accession>
<proteinExistence type="predicted"/>
<feature type="compositionally biased region" description="Polar residues" evidence="1">
    <location>
        <begin position="172"/>
        <end position="187"/>
    </location>
</feature>
<sequence length="455" mass="50029">MRDAATQTPLGWAMAETGFQFANAASQAIENPRVAQAAHPAQPRPATASDAGPSGLSPRLESLRGNPFRANSTSTKRGRGSSSKKRLAGDILGHMVQVLDANAMCETQVKRRRMTTAADRELYTLNRRRGVCSTCKHRKQKCMHNLPQPEMHERSRSRTKALDDSEPGELPNQATVPSGSTPPMSSQILKPAVEDLSVTLNQLFEPYTSLIPAWVSQSALTSLGSDNATSCMGDQLARVASPEFDNLEDISWGYERVLLYGPALGYGQPMGGERWAQPSDSWLSRVGYGGRMVPVCPEILASCPHTPKERVNDHTFQRSLSEFSGWATPYPQMSLVHNVDSVHLANLDLDLSFPTYVGWAFNASQTDHSRNKHFSGFGRDAHLVESAQRVQLADSVMNVRRHPTKPTGMHRVMQPSRAVLGPRLESQHAPSQADEGLDGDASSDFRIDLEFAWSW</sequence>
<evidence type="ECO:0000313" key="3">
    <source>
        <dbReference type="Proteomes" id="UP000799766"/>
    </source>
</evidence>
<reference evidence="2" key="1">
    <citation type="journal article" date="2020" name="Stud. Mycol.">
        <title>101 Dothideomycetes genomes: a test case for predicting lifestyles and emergence of pathogens.</title>
        <authorList>
            <person name="Haridas S."/>
            <person name="Albert R."/>
            <person name="Binder M."/>
            <person name="Bloem J."/>
            <person name="Labutti K."/>
            <person name="Salamov A."/>
            <person name="Andreopoulos B."/>
            <person name="Baker S."/>
            <person name="Barry K."/>
            <person name="Bills G."/>
            <person name="Bluhm B."/>
            <person name="Cannon C."/>
            <person name="Castanera R."/>
            <person name="Culley D."/>
            <person name="Daum C."/>
            <person name="Ezra D."/>
            <person name="Gonzalez J."/>
            <person name="Henrissat B."/>
            <person name="Kuo A."/>
            <person name="Liang C."/>
            <person name="Lipzen A."/>
            <person name="Lutzoni F."/>
            <person name="Magnuson J."/>
            <person name="Mondo S."/>
            <person name="Nolan M."/>
            <person name="Ohm R."/>
            <person name="Pangilinan J."/>
            <person name="Park H.-J."/>
            <person name="Ramirez L."/>
            <person name="Alfaro M."/>
            <person name="Sun H."/>
            <person name="Tritt A."/>
            <person name="Yoshinaga Y."/>
            <person name="Zwiers L.-H."/>
            <person name="Turgeon B."/>
            <person name="Goodwin S."/>
            <person name="Spatafora J."/>
            <person name="Crous P."/>
            <person name="Grigoriev I."/>
        </authorList>
    </citation>
    <scope>NUCLEOTIDE SEQUENCE</scope>
    <source>
        <strain evidence="2">ATCC 16933</strain>
    </source>
</reference>
<evidence type="ECO:0000313" key="2">
    <source>
        <dbReference type="EMBL" id="KAF2458494.1"/>
    </source>
</evidence>